<dbReference type="GO" id="GO:0005634">
    <property type="term" value="C:nucleus"/>
    <property type="evidence" value="ECO:0007669"/>
    <property type="project" value="UniProtKB-SubCell"/>
</dbReference>
<feature type="compositionally biased region" description="Polar residues" evidence="8">
    <location>
        <begin position="132"/>
        <end position="143"/>
    </location>
</feature>
<comment type="cofactor">
    <cofactor evidence="1">
        <name>a divalent metal cation</name>
        <dbReference type="ChEBI" id="CHEBI:60240"/>
    </cofactor>
</comment>
<dbReference type="InterPro" id="IPR045249">
    <property type="entry name" value="HARBI1-like"/>
</dbReference>
<dbReference type="GO" id="GO:0046872">
    <property type="term" value="F:metal ion binding"/>
    <property type="evidence" value="ECO:0007669"/>
    <property type="project" value="UniProtKB-KW"/>
</dbReference>
<comment type="similarity">
    <text evidence="3">Belongs to the HARBI1 family.</text>
</comment>
<accession>A0A445FRQ7</accession>
<dbReference type="InterPro" id="IPR027806">
    <property type="entry name" value="HARBI1_dom"/>
</dbReference>
<dbReference type="Pfam" id="PF13359">
    <property type="entry name" value="DDE_Tnp_4"/>
    <property type="match status" value="1"/>
</dbReference>
<dbReference type="InterPro" id="IPR058353">
    <property type="entry name" value="DUF8040"/>
</dbReference>
<dbReference type="Proteomes" id="UP000289340">
    <property type="component" value="Chromosome 18"/>
</dbReference>
<comment type="subcellular location">
    <subcellularLocation>
        <location evidence="2">Nucleus</location>
    </subcellularLocation>
</comment>
<feature type="domain" description="DUF8040" evidence="10">
    <location>
        <begin position="269"/>
        <end position="308"/>
    </location>
</feature>
<dbReference type="Pfam" id="PF26138">
    <property type="entry name" value="DUF8040"/>
    <property type="match status" value="1"/>
</dbReference>
<proteinExistence type="inferred from homology"/>
<dbReference type="PANTHER" id="PTHR22930:SF221">
    <property type="entry name" value="NUCLEASE HARBI1"/>
    <property type="match status" value="1"/>
</dbReference>
<dbReference type="GO" id="GO:0016787">
    <property type="term" value="F:hydrolase activity"/>
    <property type="evidence" value="ECO:0007669"/>
    <property type="project" value="UniProtKB-KW"/>
</dbReference>
<feature type="compositionally biased region" description="Acidic residues" evidence="8">
    <location>
        <begin position="509"/>
        <end position="526"/>
    </location>
</feature>
<evidence type="ECO:0000256" key="4">
    <source>
        <dbReference type="ARBA" id="ARBA00022722"/>
    </source>
</evidence>
<reference evidence="11 12" key="1">
    <citation type="submission" date="2018-09" db="EMBL/GenBank/DDBJ databases">
        <title>A high-quality reference genome of wild soybean provides a powerful tool to mine soybean genomes.</title>
        <authorList>
            <person name="Xie M."/>
            <person name="Chung C.Y.L."/>
            <person name="Li M.-W."/>
            <person name="Wong F.-L."/>
            <person name="Chan T.-F."/>
            <person name="Lam H.-M."/>
        </authorList>
    </citation>
    <scope>NUCLEOTIDE SEQUENCE [LARGE SCALE GENOMIC DNA]</scope>
    <source>
        <strain evidence="12">cv. W05</strain>
        <tissue evidence="11">Hypocotyl of etiolated seedlings</tissue>
    </source>
</reference>
<feature type="compositionally biased region" description="Polar residues" evidence="8">
    <location>
        <begin position="528"/>
        <end position="539"/>
    </location>
</feature>
<evidence type="ECO:0000256" key="5">
    <source>
        <dbReference type="ARBA" id="ARBA00022723"/>
    </source>
</evidence>
<dbReference type="PANTHER" id="PTHR22930">
    <property type="match status" value="1"/>
</dbReference>
<organism evidence="11 12">
    <name type="scientific">Glycine soja</name>
    <name type="common">Wild soybean</name>
    <dbReference type="NCBI Taxonomy" id="3848"/>
    <lineage>
        <taxon>Eukaryota</taxon>
        <taxon>Viridiplantae</taxon>
        <taxon>Streptophyta</taxon>
        <taxon>Embryophyta</taxon>
        <taxon>Tracheophyta</taxon>
        <taxon>Spermatophyta</taxon>
        <taxon>Magnoliopsida</taxon>
        <taxon>eudicotyledons</taxon>
        <taxon>Gunneridae</taxon>
        <taxon>Pentapetalae</taxon>
        <taxon>rosids</taxon>
        <taxon>fabids</taxon>
        <taxon>Fabales</taxon>
        <taxon>Fabaceae</taxon>
        <taxon>Papilionoideae</taxon>
        <taxon>50 kb inversion clade</taxon>
        <taxon>NPAAA clade</taxon>
        <taxon>indigoferoid/millettioid clade</taxon>
        <taxon>Phaseoleae</taxon>
        <taxon>Glycine</taxon>
        <taxon>Glycine subgen. Soja</taxon>
    </lineage>
</organism>
<keyword evidence="4" id="KW-0540">Nuclease</keyword>
<dbReference type="AlphaFoldDB" id="A0A445FRQ7"/>
<keyword evidence="7" id="KW-0539">Nucleus</keyword>
<evidence type="ECO:0000256" key="8">
    <source>
        <dbReference type="SAM" id="MobiDB-lite"/>
    </source>
</evidence>
<gene>
    <name evidence="11" type="ORF">D0Y65_048133</name>
</gene>
<evidence type="ECO:0000256" key="6">
    <source>
        <dbReference type="ARBA" id="ARBA00022801"/>
    </source>
</evidence>
<protein>
    <submittedName>
        <fullName evidence="11">Uncharacterized protein</fullName>
    </submittedName>
</protein>
<evidence type="ECO:0000313" key="12">
    <source>
        <dbReference type="Proteomes" id="UP000289340"/>
    </source>
</evidence>
<evidence type="ECO:0000313" key="11">
    <source>
        <dbReference type="EMBL" id="RZB51587.1"/>
    </source>
</evidence>
<feature type="domain" description="DDE Tnp4" evidence="9">
    <location>
        <begin position="346"/>
        <end position="496"/>
    </location>
</feature>
<feature type="region of interest" description="Disordered" evidence="8">
    <location>
        <begin position="504"/>
        <end position="539"/>
    </location>
</feature>
<evidence type="ECO:0000256" key="1">
    <source>
        <dbReference type="ARBA" id="ARBA00001968"/>
    </source>
</evidence>
<feature type="region of interest" description="Disordered" evidence="8">
    <location>
        <begin position="129"/>
        <end position="153"/>
    </location>
</feature>
<evidence type="ECO:0000259" key="10">
    <source>
        <dbReference type="Pfam" id="PF26138"/>
    </source>
</evidence>
<evidence type="ECO:0000256" key="2">
    <source>
        <dbReference type="ARBA" id="ARBA00004123"/>
    </source>
</evidence>
<keyword evidence="12" id="KW-1185">Reference proteome</keyword>
<keyword evidence="5" id="KW-0479">Metal-binding</keyword>
<evidence type="ECO:0000256" key="7">
    <source>
        <dbReference type="ARBA" id="ARBA00023242"/>
    </source>
</evidence>
<sequence length="539" mass="61353">MLQSPSSSFPISFLISFDHPSSSLLLPLLASQLIGKDTGLGWDGEKKTIATSDEWWETKIQEDLEVAKFREQGLKFLPEMEFLFKGTIATSFAAYAPSEDSRQYEGFNTRTEETNDNIDDNIDMEVNEPEIDTTTQNMSSAKESGQRKRGREGDKRIGFAAKLSSQLDCIIQTFESSAFAQDPTSITTCVAKLKDLPGLERGSELFYKATRLMKKRANRITFVALEEPELQLGWIKMSSSLSSNDSSCDDDDHITKNKVLMFSVANVTNYFMSYVVKNPCSVRNCEERFQHSGKTISRHFHNVLEAVCMFAKDIIKPVDPSFRDTLHEILKDARYRPYFRDCIGAIDGTHIRVCVPSHLQGVYIGRKGYTTTNVMAVCDFSMCFTFVWTGWEGSAHDTKIFMEALRKYYLVDSGYPTFMGFLGPYKKTRYHLSQFRIGPRIRGRVEVFNYYHSSLRSIIERAFGLCKARWKILGNMSPFALKIQNQIIVACMAIHNFIQRNDKSGGEFDSLDEDNEYIDSDEDESEVGPSTTTWEESYA</sequence>
<name>A0A445FRQ7_GLYSO</name>
<dbReference type="EMBL" id="QZWG01000018">
    <property type="protein sequence ID" value="RZB51587.1"/>
    <property type="molecule type" value="Genomic_DNA"/>
</dbReference>
<evidence type="ECO:0000256" key="3">
    <source>
        <dbReference type="ARBA" id="ARBA00006958"/>
    </source>
</evidence>
<comment type="caution">
    <text evidence="11">The sequence shown here is derived from an EMBL/GenBank/DDBJ whole genome shotgun (WGS) entry which is preliminary data.</text>
</comment>
<keyword evidence="6" id="KW-0378">Hydrolase</keyword>
<dbReference type="GO" id="GO:0004518">
    <property type="term" value="F:nuclease activity"/>
    <property type="evidence" value="ECO:0007669"/>
    <property type="project" value="UniProtKB-KW"/>
</dbReference>
<evidence type="ECO:0000259" key="9">
    <source>
        <dbReference type="Pfam" id="PF13359"/>
    </source>
</evidence>